<evidence type="ECO:0000256" key="11">
    <source>
        <dbReference type="ARBA" id="ARBA00023002"/>
    </source>
</evidence>
<comment type="caution">
    <text evidence="17">The sequence shown here is derived from an EMBL/GenBank/DDBJ whole genome shotgun (WGS) entry which is preliminary data.</text>
</comment>
<dbReference type="PANTHER" id="PTHR11985">
    <property type="entry name" value="GLYCEROL-3-PHOSPHATE DEHYDROGENASE"/>
    <property type="match status" value="1"/>
</dbReference>
<dbReference type="GO" id="GO:0010181">
    <property type="term" value="F:FMN binding"/>
    <property type="evidence" value="ECO:0007669"/>
    <property type="project" value="InterPro"/>
</dbReference>
<dbReference type="Gene3D" id="1.10.10.1100">
    <property type="entry name" value="BFD-like [2Fe-2S]-binding domain"/>
    <property type="match status" value="1"/>
</dbReference>
<feature type="region of interest" description="Disordered" evidence="14">
    <location>
        <begin position="540"/>
        <end position="566"/>
    </location>
</feature>
<evidence type="ECO:0000313" key="18">
    <source>
        <dbReference type="Proteomes" id="UP000003789"/>
    </source>
</evidence>
<comment type="similarity">
    <text evidence="5">Belongs to the FAD-dependent glycerol-3-phosphate dehydrogenase family.</text>
</comment>
<keyword evidence="8" id="KW-1003">Cell membrane</keyword>
<comment type="cofactor">
    <cofactor evidence="2">
        <name>FAD</name>
        <dbReference type="ChEBI" id="CHEBI:57692"/>
    </cofactor>
</comment>
<feature type="compositionally biased region" description="Polar residues" evidence="14">
    <location>
        <begin position="547"/>
        <end position="566"/>
    </location>
</feature>
<protein>
    <recommendedName>
        <fullName evidence="7">glycerol-3-phosphate dehydrogenase</fullName>
        <ecNumber evidence="7">1.1.5.3</ecNumber>
    </recommendedName>
</protein>
<organism evidence="17 18">
    <name type="scientific">Photobacterium profundum 3TCK</name>
    <dbReference type="NCBI Taxonomy" id="314280"/>
    <lineage>
        <taxon>Bacteria</taxon>
        <taxon>Pseudomonadati</taxon>
        <taxon>Pseudomonadota</taxon>
        <taxon>Gammaproteobacteria</taxon>
        <taxon>Vibrionales</taxon>
        <taxon>Vibrionaceae</taxon>
        <taxon>Photobacterium</taxon>
    </lineage>
</organism>
<evidence type="ECO:0000256" key="3">
    <source>
        <dbReference type="ARBA" id="ARBA00004202"/>
    </source>
</evidence>
<dbReference type="SUPFAM" id="SSF51905">
    <property type="entry name" value="FAD/NAD(P)-binding domain"/>
    <property type="match status" value="1"/>
</dbReference>
<comment type="subcellular location">
    <subcellularLocation>
        <location evidence="3">Cell membrane</location>
        <topology evidence="3">Peripheral membrane protein</topology>
    </subcellularLocation>
</comment>
<evidence type="ECO:0000256" key="9">
    <source>
        <dbReference type="ARBA" id="ARBA00022630"/>
    </source>
</evidence>
<sequence length="566" mass="62467">MTSWLETDVVIIGGGATGTGIMRDCALRGIKCILVERDDLASGTTGRNHGLLHSGARYAVTDEESARECIQENRILKNIARHCVEDTQGLFISLPDDDLDFQKSFLTACGRADIDVEQLSPEEALRLEPNCNPNLIGAVKVPDGTIDPFRLASSNVLDAVEHGARLFNHTHVTGLIREGHAVRGVRCLNMKTGEHFDIRSKQVINAAGIWGQQICEYGDLNIKMFPAKGSLLILDYRINNLVINRCRKPSDADILVPGDTISLIGTTSERIDYDKIDDLHVTSREIDILLEEGAKLAPIMANTRVLRAYAGVRPLVAVDGDTSGRNISRGIVLLDHAERDGMDGFITITGGKLMTYRMMAEWATDLVAKKLGNTQPCITHTKPLPGSEQAQKKVKHTASIAKPVYQSAYYRHGERAEKFLKNDKKSQAVICECEMVTSGEVEYAIKELDVHNLVDLRRRTRVGMGPCQGELCSYRAAGLFSEYGKSSGTEASHLLSDFLEERWKGIKPVFWGDALREAEFTYWIYEGLFGVSDIPDSDLPSLPMPNLDTNNSTATQTNKNKSEVTS</sequence>
<keyword evidence="11" id="KW-0560">Oxidoreductase</keyword>
<dbReference type="CDD" id="cd19946">
    <property type="entry name" value="GlpA-like_Fer2_BFD-like"/>
    <property type="match status" value="1"/>
</dbReference>
<evidence type="ECO:0000256" key="13">
    <source>
        <dbReference type="ARBA" id="ARBA00049055"/>
    </source>
</evidence>
<dbReference type="NCBIfam" id="NF008313">
    <property type="entry name" value="PRK11101.1"/>
    <property type="match status" value="1"/>
</dbReference>
<comment type="subunit">
    <text evidence="6">Composed of a catalytic GlpA/B dimer and of membrane bound GlpC.</text>
</comment>
<name>Q1Z5A3_9GAMM</name>
<keyword evidence="10" id="KW-0274">FAD</keyword>
<dbReference type="NCBIfam" id="TIGR03377">
    <property type="entry name" value="glycerol3P_GlpA"/>
    <property type="match status" value="1"/>
</dbReference>
<dbReference type="Pfam" id="PF01266">
    <property type="entry name" value="DAO"/>
    <property type="match status" value="1"/>
</dbReference>
<dbReference type="Gene3D" id="3.50.50.60">
    <property type="entry name" value="FAD/NAD(P)-binding domain"/>
    <property type="match status" value="1"/>
</dbReference>
<dbReference type="InterPro" id="IPR036188">
    <property type="entry name" value="FAD/NAD-bd_sf"/>
</dbReference>
<keyword evidence="12" id="KW-0472">Membrane</keyword>
<dbReference type="GO" id="GO:0050660">
    <property type="term" value="F:flavin adenine dinucleotide binding"/>
    <property type="evidence" value="ECO:0007669"/>
    <property type="project" value="InterPro"/>
</dbReference>
<dbReference type="EMBL" id="AAPH01000009">
    <property type="protein sequence ID" value="EAS43663.1"/>
    <property type="molecule type" value="Genomic_DNA"/>
</dbReference>
<dbReference type="PRINTS" id="PR01001">
    <property type="entry name" value="FADG3PDH"/>
</dbReference>
<evidence type="ECO:0000256" key="2">
    <source>
        <dbReference type="ARBA" id="ARBA00001974"/>
    </source>
</evidence>
<evidence type="ECO:0000256" key="1">
    <source>
        <dbReference type="ARBA" id="ARBA00001917"/>
    </source>
</evidence>
<evidence type="ECO:0000256" key="4">
    <source>
        <dbReference type="ARBA" id="ARBA00005157"/>
    </source>
</evidence>
<dbReference type="InterPro" id="IPR017752">
    <property type="entry name" value="G3P_DH_GlpA_su"/>
</dbReference>
<dbReference type="InterPro" id="IPR041854">
    <property type="entry name" value="BFD-like_2Fe2S-bd_dom_sf"/>
</dbReference>
<dbReference type="GO" id="GO:0009331">
    <property type="term" value="C:glycerol-3-phosphate dehydrogenase (FAD) complex"/>
    <property type="evidence" value="ECO:0007669"/>
    <property type="project" value="InterPro"/>
</dbReference>
<dbReference type="UniPathway" id="UPA00618">
    <property type="reaction ID" value="UER00673"/>
</dbReference>
<dbReference type="Pfam" id="PF04324">
    <property type="entry name" value="Fer2_BFD"/>
    <property type="match status" value="1"/>
</dbReference>
<dbReference type="EC" id="1.1.5.3" evidence="7"/>
<proteinExistence type="inferred from homology"/>
<dbReference type="SUPFAM" id="SSF54373">
    <property type="entry name" value="FAD-linked reductases, C-terminal domain"/>
    <property type="match status" value="1"/>
</dbReference>
<dbReference type="GO" id="GO:0004368">
    <property type="term" value="F:glycerol-3-phosphate dehydrogenase (quinone) activity"/>
    <property type="evidence" value="ECO:0007669"/>
    <property type="project" value="UniProtKB-EC"/>
</dbReference>
<feature type="domain" description="BFD-like [2Fe-2S]-binding" evidence="16">
    <location>
        <begin position="429"/>
        <end position="481"/>
    </location>
</feature>
<dbReference type="AlphaFoldDB" id="Q1Z5A3"/>
<evidence type="ECO:0000256" key="12">
    <source>
        <dbReference type="ARBA" id="ARBA00023136"/>
    </source>
</evidence>
<dbReference type="RefSeq" id="WP_006231475.1">
    <property type="nucleotide sequence ID" value="NZ_CH724135.1"/>
</dbReference>
<dbReference type="PANTHER" id="PTHR11985:SF35">
    <property type="entry name" value="ANAEROBIC GLYCEROL-3-PHOSPHATE DEHYDROGENASE SUBUNIT A"/>
    <property type="match status" value="1"/>
</dbReference>
<evidence type="ECO:0000256" key="5">
    <source>
        <dbReference type="ARBA" id="ARBA00007330"/>
    </source>
</evidence>
<evidence type="ECO:0000256" key="10">
    <source>
        <dbReference type="ARBA" id="ARBA00022827"/>
    </source>
</evidence>
<dbReference type="FunFam" id="3.50.50.60:FF:000096">
    <property type="entry name" value="Glycerol-3-phosphate dehydrogenase"/>
    <property type="match status" value="1"/>
</dbReference>
<dbReference type="InterPro" id="IPR007419">
    <property type="entry name" value="BFD-like_2Fe2S-bd_dom"/>
</dbReference>
<evidence type="ECO:0000256" key="8">
    <source>
        <dbReference type="ARBA" id="ARBA00022475"/>
    </source>
</evidence>
<dbReference type="FunFam" id="3.50.50.60:FF:000102">
    <property type="entry name" value="Glycerol-3-phosphate dehydrogenase"/>
    <property type="match status" value="1"/>
</dbReference>
<comment type="cofactor">
    <cofactor evidence="1">
        <name>FMN</name>
        <dbReference type="ChEBI" id="CHEBI:58210"/>
    </cofactor>
</comment>
<dbReference type="HOGENOM" id="CLU_015740_0_1_6"/>
<dbReference type="GO" id="GO:0019563">
    <property type="term" value="P:glycerol catabolic process"/>
    <property type="evidence" value="ECO:0007669"/>
    <property type="project" value="UniProtKB-UniPathway"/>
</dbReference>
<evidence type="ECO:0000259" key="15">
    <source>
        <dbReference type="Pfam" id="PF01266"/>
    </source>
</evidence>
<comment type="pathway">
    <text evidence="4">Polyol metabolism; glycerol degradation via glycerol kinase pathway; glycerone phosphate from sn-glycerol 3-phosphate (anaerobic route): step 1/1.</text>
</comment>
<dbReference type="InterPro" id="IPR000447">
    <property type="entry name" value="G3P_DH_FAD-dep"/>
</dbReference>
<comment type="catalytic activity">
    <reaction evidence="13">
        <text>a quinone + sn-glycerol 3-phosphate = dihydroxyacetone phosphate + a quinol</text>
        <dbReference type="Rhea" id="RHEA:18977"/>
        <dbReference type="ChEBI" id="CHEBI:24646"/>
        <dbReference type="ChEBI" id="CHEBI:57597"/>
        <dbReference type="ChEBI" id="CHEBI:57642"/>
        <dbReference type="ChEBI" id="CHEBI:132124"/>
        <dbReference type="EC" id="1.1.5.3"/>
    </reaction>
</comment>
<evidence type="ECO:0000313" key="17">
    <source>
        <dbReference type="EMBL" id="EAS43663.1"/>
    </source>
</evidence>
<accession>Q1Z5A3</accession>
<keyword evidence="9" id="KW-0285">Flavoprotein</keyword>
<dbReference type="Proteomes" id="UP000003789">
    <property type="component" value="Unassembled WGS sequence"/>
</dbReference>
<evidence type="ECO:0000256" key="14">
    <source>
        <dbReference type="SAM" id="MobiDB-lite"/>
    </source>
</evidence>
<dbReference type="GO" id="GO:0005886">
    <property type="term" value="C:plasma membrane"/>
    <property type="evidence" value="ECO:0007669"/>
    <property type="project" value="UniProtKB-SubCell"/>
</dbReference>
<reference evidence="17 18" key="1">
    <citation type="submission" date="2006-03" db="EMBL/GenBank/DDBJ databases">
        <authorList>
            <person name="Bartlett D.H."/>
            <person name="Valle G."/>
            <person name="Lauro F.M."/>
            <person name="Vezzi A."/>
            <person name="Simonato F."/>
            <person name="Eloe E."/>
            <person name="Vitulo N."/>
            <person name="Stratton T.K."/>
            <person name="D'angelo M."/>
            <person name="Ferriera S."/>
            <person name="Johnson J."/>
            <person name="Kravitz S."/>
            <person name="Beeson K."/>
            <person name="Sutton G."/>
            <person name="Rogers Y."/>
            <person name="Friedman R."/>
            <person name="Frazier M."/>
            <person name="Venter J.C."/>
        </authorList>
    </citation>
    <scope>NUCLEOTIDE SEQUENCE [LARGE SCALE GENOMIC DNA]</scope>
    <source>
        <strain evidence="17 18">3TCK</strain>
    </source>
</reference>
<dbReference type="Gene3D" id="3.30.9.10">
    <property type="entry name" value="D-Amino Acid Oxidase, subunit A, domain 2"/>
    <property type="match status" value="1"/>
</dbReference>
<dbReference type="PROSITE" id="PS00978">
    <property type="entry name" value="FAD_G3PDH_2"/>
    <property type="match status" value="1"/>
</dbReference>
<evidence type="ECO:0000256" key="6">
    <source>
        <dbReference type="ARBA" id="ARBA00011331"/>
    </source>
</evidence>
<feature type="domain" description="FAD dependent oxidoreductase" evidence="15">
    <location>
        <begin position="8"/>
        <end position="357"/>
    </location>
</feature>
<gene>
    <name evidence="17" type="ORF">P3TCK_17827</name>
</gene>
<evidence type="ECO:0000259" key="16">
    <source>
        <dbReference type="Pfam" id="PF04324"/>
    </source>
</evidence>
<evidence type="ECO:0000256" key="7">
    <source>
        <dbReference type="ARBA" id="ARBA00013029"/>
    </source>
</evidence>
<dbReference type="InterPro" id="IPR006076">
    <property type="entry name" value="FAD-dep_OxRdtase"/>
</dbReference>
<dbReference type="OrthoDB" id="9801699at2"/>
<dbReference type="GO" id="GO:0046168">
    <property type="term" value="P:glycerol-3-phosphate catabolic process"/>
    <property type="evidence" value="ECO:0007669"/>
    <property type="project" value="TreeGrafter"/>
</dbReference>